<dbReference type="Proteomes" id="UP000176244">
    <property type="component" value="Unassembled WGS sequence"/>
</dbReference>
<dbReference type="EMBL" id="LKEU01000031">
    <property type="protein sequence ID" value="OFV70303.1"/>
    <property type="molecule type" value="Genomic_DNA"/>
</dbReference>
<dbReference type="AlphaFoldDB" id="A0A1F2PG53"/>
<name>A0A1F2PG53_9FIRM</name>
<proteinExistence type="predicted"/>
<gene>
    <name evidence="1" type="ORF">ACWI_20840</name>
</gene>
<evidence type="ECO:0000313" key="2">
    <source>
        <dbReference type="Proteomes" id="UP000176244"/>
    </source>
</evidence>
<sequence>MFEYALRKSYEEMIAVIRIAEEDLNNEELKKEVNFRVVNFLHCLFDYYERLEKNEEILIDCNDKQFFSGLRYANNKLKHDPSVLKVYQRTGGFSFPIEFPLIIEKITFNWDAITEDENPRNQKQYQNYIAHIHGKEIIRISKDALERLKKSEG</sequence>
<reference evidence="1 2" key="1">
    <citation type="submission" date="2015-09" db="EMBL/GenBank/DDBJ databases">
        <title>Genome sequence of Acetobacterium wieringae DSM 1911.</title>
        <authorList>
            <person name="Poehlein A."/>
            <person name="Bengelsdorf F.R."/>
            <person name="Schiel-Bengelsdorf B."/>
            <person name="Duerre P."/>
            <person name="Daniel R."/>
        </authorList>
    </citation>
    <scope>NUCLEOTIDE SEQUENCE [LARGE SCALE GENOMIC DNA]</scope>
    <source>
        <strain evidence="1 2">DSM 1911</strain>
    </source>
</reference>
<protein>
    <submittedName>
        <fullName evidence="1">Uncharacterized protein</fullName>
    </submittedName>
</protein>
<dbReference type="RefSeq" id="WP_070371382.1">
    <property type="nucleotide sequence ID" value="NZ_CP097897.1"/>
</dbReference>
<dbReference type="STRING" id="52694.ACWI_20840"/>
<dbReference type="OrthoDB" id="2851619at2"/>
<accession>A0A1F2PG53</accession>
<evidence type="ECO:0000313" key="1">
    <source>
        <dbReference type="EMBL" id="OFV70303.1"/>
    </source>
</evidence>
<organism evidence="1 2">
    <name type="scientific">Acetobacterium wieringae</name>
    <dbReference type="NCBI Taxonomy" id="52694"/>
    <lineage>
        <taxon>Bacteria</taxon>
        <taxon>Bacillati</taxon>
        <taxon>Bacillota</taxon>
        <taxon>Clostridia</taxon>
        <taxon>Eubacteriales</taxon>
        <taxon>Eubacteriaceae</taxon>
        <taxon>Acetobacterium</taxon>
    </lineage>
</organism>
<comment type="caution">
    <text evidence="1">The sequence shown here is derived from an EMBL/GenBank/DDBJ whole genome shotgun (WGS) entry which is preliminary data.</text>
</comment>